<sequence>MRNRLLLLLLCFLPALGWADDHKQQDGLADTTVLIVRHAEKPDSGSGLSQQGEQRAVAYADYFDPLELSGQQLTPQVLIATEDSKHSDRPRLTLTPLSQRLQLPIQQNYSDDEADDLVQSLHQQSSAKVVLIAWHHGELGNMIDDFGGDSKKLLGHKQWPGSVYNWLIVLHFDHDGQLDQSQRVVEHLLPGDQ</sequence>
<evidence type="ECO:0000256" key="1">
    <source>
        <dbReference type="SAM" id="SignalP"/>
    </source>
</evidence>
<dbReference type="RefSeq" id="WP_091010297.1">
    <property type="nucleotide sequence ID" value="NZ_FOQU01000002.1"/>
</dbReference>
<dbReference type="InterPro" id="IPR029033">
    <property type="entry name" value="His_PPase_superfam"/>
</dbReference>
<dbReference type="AlphaFoldDB" id="A0A1I3GM19"/>
<dbReference type="EMBL" id="FOQU01000002">
    <property type="protein sequence ID" value="SFI24535.1"/>
    <property type="molecule type" value="Genomic_DNA"/>
</dbReference>
<keyword evidence="1" id="KW-0732">Signal</keyword>
<dbReference type="Gene3D" id="3.40.50.1240">
    <property type="entry name" value="Phosphoglycerate mutase-like"/>
    <property type="match status" value="1"/>
</dbReference>
<protein>
    <recommendedName>
        <fullName evidence="4">Flagellar basal body-associated protein FliL</fullName>
    </recommendedName>
</protein>
<reference evidence="2 3" key="1">
    <citation type="submission" date="2016-10" db="EMBL/GenBank/DDBJ databases">
        <authorList>
            <person name="de Groot N.N."/>
        </authorList>
    </citation>
    <scope>NUCLEOTIDE SEQUENCE [LARGE SCALE GENOMIC DNA]</scope>
    <source>
        <strain evidence="2 3">LMG 23650</strain>
    </source>
</reference>
<organism evidence="2 3">
    <name type="scientific">Paraburkholderia megapolitana</name>
    <dbReference type="NCBI Taxonomy" id="420953"/>
    <lineage>
        <taxon>Bacteria</taxon>
        <taxon>Pseudomonadati</taxon>
        <taxon>Pseudomonadota</taxon>
        <taxon>Betaproteobacteria</taxon>
        <taxon>Burkholderiales</taxon>
        <taxon>Burkholderiaceae</taxon>
        <taxon>Paraburkholderia</taxon>
    </lineage>
</organism>
<gene>
    <name evidence="2" type="ORF">SAMN05192543_102586</name>
</gene>
<evidence type="ECO:0000313" key="2">
    <source>
        <dbReference type="EMBL" id="SFI24535.1"/>
    </source>
</evidence>
<dbReference type="OrthoDB" id="8448116at2"/>
<accession>A0A1I3GM19</accession>
<dbReference type="Proteomes" id="UP000199548">
    <property type="component" value="Unassembled WGS sequence"/>
</dbReference>
<dbReference type="STRING" id="420953.SAMN05192543_102586"/>
<feature type="signal peptide" evidence="1">
    <location>
        <begin position="1"/>
        <end position="19"/>
    </location>
</feature>
<name>A0A1I3GM19_9BURK</name>
<evidence type="ECO:0008006" key="4">
    <source>
        <dbReference type="Google" id="ProtNLM"/>
    </source>
</evidence>
<keyword evidence="3" id="KW-1185">Reference proteome</keyword>
<feature type="chain" id="PRO_5011761934" description="Flagellar basal body-associated protein FliL" evidence="1">
    <location>
        <begin position="20"/>
        <end position="193"/>
    </location>
</feature>
<proteinExistence type="predicted"/>
<evidence type="ECO:0000313" key="3">
    <source>
        <dbReference type="Proteomes" id="UP000199548"/>
    </source>
</evidence>